<accession>A0ABR2WT05</accession>
<sequence>MDIFKIQRRAHDYKVVAVATQSVECTITGNNTGQNTLSTMLEGHEEILWQSSDTPNVNTLRLHSEYFYNKWCMFYWYKKDNSLEFTFIWDQVRYVWKKEGTSGLRCRDCTGKIYATIEAFLGKFVTFSSLEVVNSLQSEFTTLLILTAVLSIELIQKQWIPKIHIPKLWIKYALSRSKSIHSYLQNNEMIQKLG</sequence>
<evidence type="ECO:0000313" key="1">
    <source>
        <dbReference type="EMBL" id="KAK9764670.1"/>
    </source>
</evidence>
<name>A0ABR2WT05_9FUNG</name>
<comment type="caution">
    <text evidence="1">The sequence shown here is derived from an EMBL/GenBank/DDBJ whole genome shotgun (WGS) entry which is preliminary data.</text>
</comment>
<proteinExistence type="predicted"/>
<evidence type="ECO:0000313" key="2">
    <source>
        <dbReference type="Proteomes" id="UP001479436"/>
    </source>
</evidence>
<reference evidence="1 2" key="1">
    <citation type="submission" date="2023-04" db="EMBL/GenBank/DDBJ databases">
        <title>Genome of Basidiobolus ranarum AG-B5.</title>
        <authorList>
            <person name="Stajich J.E."/>
            <person name="Carter-House D."/>
            <person name="Gryganskyi A."/>
        </authorList>
    </citation>
    <scope>NUCLEOTIDE SEQUENCE [LARGE SCALE GENOMIC DNA]</scope>
    <source>
        <strain evidence="1 2">AG-B5</strain>
    </source>
</reference>
<gene>
    <name evidence="1" type="ORF">K7432_007655</name>
</gene>
<organism evidence="1 2">
    <name type="scientific">Basidiobolus ranarum</name>
    <dbReference type="NCBI Taxonomy" id="34480"/>
    <lineage>
        <taxon>Eukaryota</taxon>
        <taxon>Fungi</taxon>
        <taxon>Fungi incertae sedis</taxon>
        <taxon>Zoopagomycota</taxon>
        <taxon>Entomophthoromycotina</taxon>
        <taxon>Basidiobolomycetes</taxon>
        <taxon>Basidiobolales</taxon>
        <taxon>Basidiobolaceae</taxon>
        <taxon>Basidiobolus</taxon>
    </lineage>
</organism>
<evidence type="ECO:0008006" key="3">
    <source>
        <dbReference type="Google" id="ProtNLM"/>
    </source>
</evidence>
<dbReference type="Proteomes" id="UP001479436">
    <property type="component" value="Unassembled WGS sequence"/>
</dbReference>
<protein>
    <recommendedName>
        <fullName evidence="3">Anaphase-promoting complex subunit 10</fullName>
    </recommendedName>
</protein>
<dbReference type="EMBL" id="JASJQH010000387">
    <property type="protein sequence ID" value="KAK9764670.1"/>
    <property type="molecule type" value="Genomic_DNA"/>
</dbReference>
<keyword evidence="2" id="KW-1185">Reference proteome</keyword>